<name>A0A1Z4UX53_9CYAN</name>
<dbReference type="OrthoDB" id="123228at2"/>
<sequence length="65" mass="7764">MKLTEIRQQGYKALIESLGVVGMLRFIQQFEIGYGDYTTEKYQLEEPTIEDFQQFVRRDNQEVNK</sequence>
<proteinExistence type="predicted"/>
<dbReference type="Proteomes" id="UP000218702">
    <property type="component" value="Chromosome"/>
</dbReference>
<reference evidence="1 2" key="1">
    <citation type="submission" date="2017-06" db="EMBL/GenBank/DDBJ databases">
        <title>Genome sequencing of cyanobaciteial culture collection at National Institute for Environmental Studies (NIES).</title>
        <authorList>
            <person name="Hirose Y."/>
            <person name="Shimura Y."/>
            <person name="Fujisawa T."/>
            <person name="Nakamura Y."/>
            <person name="Kawachi M."/>
        </authorList>
    </citation>
    <scope>NUCLEOTIDE SEQUENCE [LARGE SCALE GENOMIC DNA]</scope>
    <source>
        <strain evidence="1 2">NIES-806</strain>
    </source>
</reference>
<organism evidence="1 2">
    <name type="scientific">Dolichospermum compactum NIES-806</name>
    <dbReference type="NCBI Taxonomy" id="1973481"/>
    <lineage>
        <taxon>Bacteria</taxon>
        <taxon>Bacillati</taxon>
        <taxon>Cyanobacteriota</taxon>
        <taxon>Cyanophyceae</taxon>
        <taxon>Nostocales</taxon>
        <taxon>Aphanizomenonaceae</taxon>
        <taxon>Dolichospermum</taxon>
        <taxon>Dolichospermum compactum</taxon>
    </lineage>
</organism>
<dbReference type="AlphaFoldDB" id="A0A1Z4UX53"/>
<dbReference type="KEGG" id="dcm:NIES806_00070"/>
<evidence type="ECO:0000313" key="1">
    <source>
        <dbReference type="EMBL" id="BAZ83827.1"/>
    </source>
</evidence>
<accession>A0A1Z4UX53</accession>
<keyword evidence="2" id="KW-1185">Reference proteome</keyword>
<dbReference type="RefSeq" id="WP_096662491.1">
    <property type="nucleotide sequence ID" value="NZ_AP018316.1"/>
</dbReference>
<protein>
    <submittedName>
        <fullName evidence="1">Uncharacterized protein</fullName>
    </submittedName>
</protein>
<gene>
    <name evidence="1" type="ORF">NIES806_00070</name>
</gene>
<dbReference type="EMBL" id="AP018316">
    <property type="protein sequence ID" value="BAZ83827.1"/>
    <property type="molecule type" value="Genomic_DNA"/>
</dbReference>
<evidence type="ECO:0000313" key="2">
    <source>
        <dbReference type="Proteomes" id="UP000218702"/>
    </source>
</evidence>